<dbReference type="Proteomes" id="UP000587477">
    <property type="component" value="Chromosome"/>
</dbReference>
<reference evidence="2" key="1">
    <citation type="submission" date="2020-10" db="EMBL/GenBank/DDBJ databases">
        <title>Complete genome sequence of Bacillus velezensis NST6.</title>
        <authorList>
            <person name="Choi J."/>
        </authorList>
    </citation>
    <scope>NUCLEOTIDE SEQUENCE [LARGE SCALE GENOMIC DNA]</scope>
    <source>
        <strain evidence="2">NST6</strain>
    </source>
</reference>
<name>A0A7W4LWA4_BACVE</name>
<organism evidence="1 2">
    <name type="scientific">Bacillus velezensis</name>
    <dbReference type="NCBI Taxonomy" id="492670"/>
    <lineage>
        <taxon>Bacteria</taxon>
        <taxon>Bacillati</taxon>
        <taxon>Bacillota</taxon>
        <taxon>Bacilli</taxon>
        <taxon>Bacillales</taxon>
        <taxon>Bacillaceae</taxon>
        <taxon>Bacillus</taxon>
        <taxon>Bacillus amyloliquefaciens group</taxon>
    </lineage>
</organism>
<dbReference type="EMBL" id="CP063687">
    <property type="protein sequence ID" value="QOY25977.1"/>
    <property type="molecule type" value="Genomic_DNA"/>
</dbReference>
<proteinExistence type="predicted"/>
<protein>
    <submittedName>
        <fullName evidence="1">Uncharacterized protein</fullName>
    </submittedName>
</protein>
<dbReference type="AlphaFoldDB" id="A0A7W4LWA4"/>
<evidence type="ECO:0000313" key="1">
    <source>
        <dbReference type="EMBL" id="QOY25977.1"/>
    </source>
</evidence>
<sequence length="29" mass="3558">MISEKLKLYVEALFKKYEKNSLLNRKKRS</sequence>
<accession>A0A7W4LWA4</accession>
<gene>
    <name evidence="1" type="ORF">BACVE_000926</name>
</gene>
<evidence type="ECO:0000313" key="2">
    <source>
        <dbReference type="Proteomes" id="UP000587477"/>
    </source>
</evidence>